<dbReference type="Proteomes" id="UP000441797">
    <property type="component" value="Unassembled WGS sequence"/>
</dbReference>
<reference evidence="1 2" key="1">
    <citation type="journal article" date="2019" name="Front. Microbiol.">
        <title>Genomic Features for Desiccation Tolerance and Sugar Biosynthesis in the Extremophile Gloeocapsopsis sp. UTEX B3054.</title>
        <authorList>
            <person name="Urrejola C."/>
            <person name="Alcorta J."/>
            <person name="Salas L."/>
            <person name="Vasquez M."/>
            <person name="Polz M.F."/>
            <person name="Vicuna R."/>
            <person name="Diez B."/>
        </authorList>
    </citation>
    <scope>NUCLEOTIDE SEQUENCE [LARGE SCALE GENOMIC DNA]</scope>
    <source>
        <strain evidence="1 2">1H9</strain>
    </source>
</reference>
<dbReference type="GO" id="GO:0032259">
    <property type="term" value="P:methylation"/>
    <property type="evidence" value="ECO:0007669"/>
    <property type="project" value="UniProtKB-KW"/>
</dbReference>
<dbReference type="CDD" id="cd02440">
    <property type="entry name" value="AdoMet_MTases"/>
    <property type="match status" value="1"/>
</dbReference>
<dbReference type="GO" id="GO:0008168">
    <property type="term" value="F:methyltransferase activity"/>
    <property type="evidence" value="ECO:0007669"/>
    <property type="project" value="UniProtKB-KW"/>
</dbReference>
<keyword evidence="2" id="KW-1185">Reference proteome</keyword>
<keyword evidence="1" id="KW-0808">Transferase</keyword>
<sequence>MQKDESRTFEQVKKHYEIEKELASKLLNSNREDRQHLYTVLYDQLFKQVPHHPQLIRKADCKASAKEVDRKMRLIVKYLRDDSTFLEVGPGDCMLSLEVAKRVKKVYAVDVSQEITKNSILPQNFELIIYDGCTIPVTANTVTVAYSNQLMEHLHPEDAFDQLRSIYKLLAPGGVYICITPNRLTGPHDVSKYFDEVATGFHLKEYTHTDLSSLFASVGFSKMTAYIGGKGIYLRFPLFLIKGLEEFLCVMPSSLRKKLADTLLVKALLGVILVAKK</sequence>
<proteinExistence type="predicted"/>
<dbReference type="AlphaFoldDB" id="A0A6N8G043"/>
<dbReference type="Pfam" id="PF13489">
    <property type="entry name" value="Methyltransf_23"/>
    <property type="match status" value="1"/>
</dbReference>
<organism evidence="1 2">
    <name type="scientific">Gloeocapsopsis dulcis AAB1 = 1H9</name>
    <dbReference type="NCBI Taxonomy" id="1433147"/>
    <lineage>
        <taxon>Bacteria</taxon>
        <taxon>Bacillati</taxon>
        <taxon>Cyanobacteriota</taxon>
        <taxon>Cyanophyceae</taxon>
        <taxon>Oscillatoriophycideae</taxon>
        <taxon>Chroococcales</taxon>
        <taxon>Chroococcaceae</taxon>
        <taxon>Gloeocapsopsis</taxon>
        <taxon>Gloeocapsopsis dulcis</taxon>
    </lineage>
</organism>
<dbReference type="Gene3D" id="3.40.50.150">
    <property type="entry name" value="Vaccinia Virus protein VP39"/>
    <property type="match status" value="1"/>
</dbReference>
<evidence type="ECO:0000313" key="2">
    <source>
        <dbReference type="Proteomes" id="UP000441797"/>
    </source>
</evidence>
<protein>
    <submittedName>
        <fullName evidence="1">SAM-dependent methyltransferase</fullName>
    </submittedName>
</protein>
<dbReference type="InterPro" id="IPR029063">
    <property type="entry name" value="SAM-dependent_MTases_sf"/>
</dbReference>
<accession>A0A6N8G043</accession>
<evidence type="ECO:0000313" key="1">
    <source>
        <dbReference type="EMBL" id="MUL38750.1"/>
    </source>
</evidence>
<dbReference type="SUPFAM" id="SSF53335">
    <property type="entry name" value="S-adenosyl-L-methionine-dependent methyltransferases"/>
    <property type="match status" value="1"/>
</dbReference>
<name>A0A6N8G043_9CHRO</name>
<keyword evidence="1" id="KW-0489">Methyltransferase</keyword>
<gene>
    <name evidence="1" type="ORF">BWI75_21095</name>
</gene>
<comment type="caution">
    <text evidence="1">The sequence shown here is derived from an EMBL/GenBank/DDBJ whole genome shotgun (WGS) entry which is preliminary data.</text>
</comment>
<dbReference type="EMBL" id="NAPY01000047">
    <property type="protein sequence ID" value="MUL38750.1"/>
    <property type="molecule type" value="Genomic_DNA"/>
</dbReference>